<dbReference type="InterPro" id="IPR050168">
    <property type="entry name" value="AAA_ATPase_domain"/>
</dbReference>
<evidence type="ECO:0000313" key="6">
    <source>
        <dbReference type="EMBL" id="CAK0786104.1"/>
    </source>
</evidence>
<feature type="region of interest" description="Disordered" evidence="4">
    <location>
        <begin position="219"/>
        <end position="300"/>
    </location>
</feature>
<dbReference type="Gene3D" id="1.10.10.2010">
    <property type="match status" value="1"/>
</dbReference>
<evidence type="ECO:0000313" key="7">
    <source>
        <dbReference type="Proteomes" id="UP001314263"/>
    </source>
</evidence>
<dbReference type="Gene3D" id="3.40.50.300">
    <property type="entry name" value="P-loop containing nucleotide triphosphate hydrolases"/>
    <property type="match status" value="2"/>
</dbReference>
<dbReference type="Proteomes" id="UP001314263">
    <property type="component" value="Unassembled WGS sequence"/>
</dbReference>
<keyword evidence="7" id="KW-1185">Reference proteome</keyword>
<keyword evidence="2" id="KW-0547">Nucleotide-binding</keyword>
<dbReference type="Gene3D" id="1.10.8.60">
    <property type="match status" value="2"/>
</dbReference>
<dbReference type="FunFam" id="3.40.50.300:FF:000365">
    <property type="entry name" value="Ribosome biogenesis ATPase RIX7"/>
    <property type="match status" value="1"/>
</dbReference>
<dbReference type="PROSITE" id="PS00674">
    <property type="entry name" value="AAA"/>
    <property type="match status" value="2"/>
</dbReference>
<dbReference type="GO" id="GO:0005524">
    <property type="term" value="F:ATP binding"/>
    <property type="evidence" value="ECO:0007669"/>
    <property type="project" value="UniProtKB-KW"/>
</dbReference>
<dbReference type="Pfam" id="PF17862">
    <property type="entry name" value="AAA_lid_3"/>
    <property type="match status" value="2"/>
</dbReference>
<name>A0AAV1IFH1_9CHLO</name>
<comment type="caution">
    <text evidence="6">The sequence shown here is derived from an EMBL/GenBank/DDBJ whole genome shotgun (WGS) entry which is preliminary data.</text>
</comment>
<dbReference type="PANTHER" id="PTHR23077:SF171">
    <property type="entry name" value="NUCLEAR VALOSIN-CONTAINING PROTEIN-LIKE"/>
    <property type="match status" value="1"/>
</dbReference>
<protein>
    <recommendedName>
        <fullName evidence="5">AAA+ ATPase domain-containing protein</fullName>
    </recommendedName>
</protein>
<dbReference type="SUPFAM" id="SSF52540">
    <property type="entry name" value="P-loop containing nucleoside triphosphate hydrolases"/>
    <property type="match status" value="2"/>
</dbReference>
<evidence type="ECO:0000256" key="3">
    <source>
        <dbReference type="ARBA" id="ARBA00022840"/>
    </source>
</evidence>
<dbReference type="GO" id="GO:0005634">
    <property type="term" value="C:nucleus"/>
    <property type="evidence" value="ECO:0007669"/>
    <property type="project" value="TreeGrafter"/>
</dbReference>
<dbReference type="InterPro" id="IPR041569">
    <property type="entry name" value="AAA_lid_3"/>
</dbReference>
<dbReference type="Pfam" id="PF00004">
    <property type="entry name" value="AAA"/>
    <property type="match status" value="2"/>
</dbReference>
<feature type="region of interest" description="Disordered" evidence="4">
    <location>
        <begin position="92"/>
        <end position="124"/>
    </location>
</feature>
<keyword evidence="3" id="KW-0067">ATP-binding</keyword>
<dbReference type="PANTHER" id="PTHR23077">
    <property type="entry name" value="AAA-FAMILY ATPASE"/>
    <property type="match status" value="1"/>
</dbReference>
<dbReference type="AlphaFoldDB" id="A0AAV1IFH1"/>
<dbReference type="CDD" id="cd19530">
    <property type="entry name" value="RecA-like_NVL_r2-like"/>
    <property type="match status" value="1"/>
</dbReference>
<accession>A0AAV1IFH1</accession>
<dbReference type="InterPro" id="IPR031996">
    <property type="entry name" value="NVL2_nucleolin-bd"/>
</dbReference>
<sequence length="941" mass="100281">MPGSRSHSKGQERRPTGLLDRILNKRVQALAERTDIDDVPHLADLLRVTFKEYQRRQRGPFLKQVERAAQIAKQLRQGPDAQLQALEEQHLYRAQSTQQEEQNSQSTSYGSDGSSSSGADMDVEDMGSIDKDIEAESLKALTAQSRLNSTLTSVYARSAAQQENTAEGADALDVPAVAQATAKLAQTMMPASTAAAEGATPIEAASAAEVASIPAPDVQQVAGPMRPGHEKQAASRKDAPMTEAGDGGMQGGPAPKPTDSTDTGKGKSRPADGTGKTDRATLKRKRPVQSSALKSSAVKEPRAVRYSDLGGIEAVLDDIRELVEYPLQHPEVYAWLGVDPPRGVLLHGPPGCGKTALAHAIANECNVPFLRISAPEIVAGVSGESEAKVRQLFQEAVDVAPCIVFIDEIDAIAAKRESAQREMERRIVAQMLTCLDDLAEQHSTAAEPDGAPPRNKHVVIIGATNRPESLDAALRRAGRFDREISLGIPSQAARARILQVLARRLRLEGTFDFAAVAAKTPGYVGADLAALTKEAGAVAIARVFSSIRPATMEPPSDEASAVSNCVADMAVDREGKTADAAAAQGELRMTAPEAWVVARPLSPAEMAGLAITAADFEVAVTKVQPSVRREGFATTPDVTWSDVGALADVRDELAFSITQPIRNPERFAALGLSAPTGVLLYGPPGCGKTLVAKAAANESGANFISIKGPELLNKYVGESERAVRQLFSRARAAQPCVLFFDELDALAPRRGSDSNQSSERVVNQLLTEMDGTDVRSGVYLLAATNRPDIIDPALLRPGRLDKLLYVALPGPEARASILQALTKCTPLAPDVDLHTLGCSPHMQGFSGADLAALVREAAVTSLKEALMQEEACTADGHSPSAAPCVQMRHFEAALPRIHPSVSPRDQFMYESLRQKLRRVTLLHEPGRVDMQTTPSEAAACS</sequence>
<feature type="domain" description="AAA+ ATPase" evidence="5">
    <location>
        <begin position="674"/>
        <end position="810"/>
    </location>
</feature>
<dbReference type="InterPro" id="IPR027417">
    <property type="entry name" value="P-loop_NTPase"/>
</dbReference>
<organism evidence="6 7">
    <name type="scientific">Coccomyxa viridis</name>
    <dbReference type="NCBI Taxonomy" id="1274662"/>
    <lineage>
        <taxon>Eukaryota</taxon>
        <taxon>Viridiplantae</taxon>
        <taxon>Chlorophyta</taxon>
        <taxon>core chlorophytes</taxon>
        <taxon>Trebouxiophyceae</taxon>
        <taxon>Trebouxiophyceae incertae sedis</taxon>
        <taxon>Coccomyxaceae</taxon>
        <taxon>Coccomyxa</taxon>
    </lineage>
</organism>
<dbReference type="GO" id="GO:0042254">
    <property type="term" value="P:ribosome biogenesis"/>
    <property type="evidence" value="ECO:0007669"/>
    <property type="project" value="TreeGrafter"/>
</dbReference>
<comment type="similarity">
    <text evidence="1">Belongs to the AAA ATPase family.</text>
</comment>
<dbReference type="GO" id="GO:1990275">
    <property type="term" value="F:preribosome binding"/>
    <property type="evidence" value="ECO:0007669"/>
    <property type="project" value="TreeGrafter"/>
</dbReference>
<gene>
    <name evidence="6" type="ORF">CVIRNUC_009317</name>
</gene>
<evidence type="ECO:0000256" key="2">
    <source>
        <dbReference type="ARBA" id="ARBA00022741"/>
    </source>
</evidence>
<dbReference type="InterPro" id="IPR003593">
    <property type="entry name" value="AAA+_ATPase"/>
</dbReference>
<dbReference type="FunFam" id="3.40.50.300:FF:000149">
    <property type="entry name" value="Nuclear valosin-containing protein-like"/>
    <property type="match status" value="1"/>
</dbReference>
<feature type="compositionally biased region" description="Basic and acidic residues" evidence="4">
    <location>
        <begin position="227"/>
        <end position="240"/>
    </location>
</feature>
<evidence type="ECO:0000259" key="5">
    <source>
        <dbReference type="SMART" id="SM00382"/>
    </source>
</evidence>
<feature type="compositionally biased region" description="Low complexity" evidence="4">
    <location>
        <begin position="95"/>
        <end position="118"/>
    </location>
</feature>
<dbReference type="InterPro" id="IPR003959">
    <property type="entry name" value="ATPase_AAA_core"/>
</dbReference>
<dbReference type="SMART" id="SM00382">
    <property type="entry name" value="AAA"/>
    <property type="match status" value="2"/>
</dbReference>
<dbReference type="GO" id="GO:0016887">
    <property type="term" value="F:ATP hydrolysis activity"/>
    <property type="evidence" value="ECO:0007669"/>
    <property type="project" value="InterPro"/>
</dbReference>
<dbReference type="InterPro" id="IPR038100">
    <property type="entry name" value="NLV2_N_sf"/>
</dbReference>
<evidence type="ECO:0000256" key="4">
    <source>
        <dbReference type="SAM" id="MobiDB-lite"/>
    </source>
</evidence>
<proteinExistence type="inferred from homology"/>
<reference evidence="6 7" key="1">
    <citation type="submission" date="2023-10" db="EMBL/GenBank/DDBJ databases">
        <authorList>
            <person name="Maclean D."/>
            <person name="Macfadyen A."/>
        </authorList>
    </citation>
    <scope>NUCLEOTIDE SEQUENCE [LARGE SCALE GENOMIC DNA]</scope>
</reference>
<dbReference type="EMBL" id="CAUYUE010000014">
    <property type="protein sequence ID" value="CAK0786104.1"/>
    <property type="molecule type" value="Genomic_DNA"/>
</dbReference>
<feature type="domain" description="AAA+ ATPase" evidence="5">
    <location>
        <begin position="340"/>
        <end position="490"/>
    </location>
</feature>
<dbReference type="Pfam" id="PF16725">
    <property type="entry name" value="Nucleolin_bd"/>
    <property type="match status" value="1"/>
</dbReference>
<evidence type="ECO:0000256" key="1">
    <source>
        <dbReference type="ARBA" id="ARBA00006914"/>
    </source>
</evidence>
<dbReference type="InterPro" id="IPR003960">
    <property type="entry name" value="ATPase_AAA_CS"/>
</dbReference>
<dbReference type="GO" id="GO:0003723">
    <property type="term" value="F:RNA binding"/>
    <property type="evidence" value="ECO:0007669"/>
    <property type="project" value="TreeGrafter"/>
</dbReference>